<dbReference type="EMBL" id="DS234986">
    <property type="protein sequence ID" value="EEB09825.1"/>
    <property type="molecule type" value="Genomic_DNA"/>
</dbReference>
<dbReference type="Proteomes" id="UP000009046">
    <property type="component" value="Unassembled WGS sequence"/>
</dbReference>
<keyword evidence="5" id="KW-0862">Zinc</keyword>
<dbReference type="Pfam" id="PF01753">
    <property type="entry name" value="zf-MYND"/>
    <property type="match status" value="1"/>
</dbReference>
<evidence type="ECO:0000256" key="6">
    <source>
        <dbReference type="ARBA" id="ARBA00023043"/>
    </source>
</evidence>
<dbReference type="HOGENOM" id="CLU_048951_0_0_1"/>
<evidence type="ECO:0000256" key="8">
    <source>
        <dbReference type="ARBA" id="ARBA00023273"/>
    </source>
</evidence>
<feature type="repeat" description="ANK" evidence="9">
    <location>
        <begin position="70"/>
        <end position="102"/>
    </location>
</feature>
<evidence type="ECO:0000256" key="9">
    <source>
        <dbReference type="PROSITE-ProRule" id="PRU00023"/>
    </source>
</evidence>
<keyword evidence="6 9" id="KW-0040">ANK repeat</keyword>
<evidence type="ECO:0000256" key="3">
    <source>
        <dbReference type="ARBA" id="ARBA00022737"/>
    </source>
</evidence>
<dbReference type="eggNOG" id="KOG1710">
    <property type="taxonomic scope" value="Eukaryota"/>
</dbReference>
<keyword evidence="2" id="KW-0479">Metal-binding</keyword>
<dbReference type="Pfam" id="PF12796">
    <property type="entry name" value="Ank_2"/>
    <property type="match status" value="1"/>
</dbReference>
<evidence type="ECO:0000256" key="4">
    <source>
        <dbReference type="ARBA" id="ARBA00022771"/>
    </source>
</evidence>
<comment type="subcellular location">
    <subcellularLocation>
        <location evidence="1">Cell projection</location>
        <location evidence="1">Cilium</location>
    </subcellularLocation>
</comment>
<evidence type="ECO:0000256" key="2">
    <source>
        <dbReference type="ARBA" id="ARBA00022723"/>
    </source>
</evidence>
<dbReference type="Gene3D" id="1.25.40.20">
    <property type="entry name" value="Ankyrin repeat-containing domain"/>
    <property type="match status" value="1"/>
</dbReference>
<feature type="repeat" description="ANK" evidence="9">
    <location>
        <begin position="36"/>
        <end position="68"/>
    </location>
</feature>
<dbReference type="InterPro" id="IPR002893">
    <property type="entry name" value="Znf_MYND"/>
</dbReference>
<dbReference type="InParanoid" id="E0V8W9"/>
<evidence type="ECO:0000259" key="11">
    <source>
        <dbReference type="PROSITE" id="PS50865"/>
    </source>
</evidence>
<gene>
    <name evidence="13" type="primary">8233301</name>
    <name evidence="12" type="ORF">Phum_PHUM000570</name>
</gene>
<dbReference type="InterPro" id="IPR036770">
    <property type="entry name" value="Ankyrin_rpt-contain_sf"/>
</dbReference>
<dbReference type="VEuPathDB" id="VectorBase:PHUM000570"/>
<organism>
    <name type="scientific">Pediculus humanus subsp. corporis</name>
    <name type="common">Body louse</name>
    <dbReference type="NCBI Taxonomy" id="121224"/>
    <lineage>
        <taxon>Eukaryota</taxon>
        <taxon>Metazoa</taxon>
        <taxon>Ecdysozoa</taxon>
        <taxon>Arthropoda</taxon>
        <taxon>Hexapoda</taxon>
        <taxon>Insecta</taxon>
        <taxon>Pterygota</taxon>
        <taxon>Neoptera</taxon>
        <taxon>Paraneoptera</taxon>
        <taxon>Psocodea</taxon>
        <taxon>Troctomorpha</taxon>
        <taxon>Phthiraptera</taxon>
        <taxon>Anoplura</taxon>
        <taxon>Pediculidae</taxon>
        <taxon>Pediculus</taxon>
    </lineage>
</organism>
<accession>E0V8W9</accession>
<dbReference type="PROSITE" id="PS50297">
    <property type="entry name" value="ANK_REP_REGION"/>
    <property type="match status" value="2"/>
</dbReference>
<dbReference type="OrthoDB" id="10257049at2759"/>
<evidence type="ECO:0000313" key="12">
    <source>
        <dbReference type="EMBL" id="EEB09825.1"/>
    </source>
</evidence>
<keyword evidence="7" id="KW-0969">Cilium</keyword>
<evidence type="ECO:0000313" key="13">
    <source>
        <dbReference type="EnsemblMetazoa" id="PHUM000570-PA"/>
    </source>
</evidence>
<dbReference type="EMBL" id="AAZO01000010">
    <property type="status" value="NOT_ANNOTATED_CDS"/>
    <property type="molecule type" value="Genomic_DNA"/>
</dbReference>
<dbReference type="PROSITE" id="PS01360">
    <property type="entry name" value="ZF_MYND_1"/>
    <property type="match status" value="1"/>
</dbReference>
<dbReference type="EnsemblMetazoa" id="PHUM000570-RA">
    <property type="protein sequence ID" value="PHUM000570-PA"/>
    <property type="gene ID" value="PHUM000570"/>
</dbReference>
<dbReference type="STRING" id="121224.E0V8W9"/>
<proteinExistence type="predicted"/>
<keyword evidence="3" id="KW-0677">Repeat</keyword>
<reference evidence="12" key="2">
    <citation type="submission" date="2007-04" db="EMBL/GenBank/DDBJ databases">
        <title>The genome of the human body louse.</title>
        <authorList>
            <consortium name="The Human Body Louse Genome Consortium"/>
            <person name="Kirkness E."/>
            <person name="Walenz B."/>
            <person name="Hass B."/>
            <person name="Bruggner R."/>
            <person name="Strausberg R."/>
        </authorList>
    </citation>
    <scope>NUCLEOTIDE SEQUENCE</scope>
    <source>
        <strain evidence="12">USDA</strain>
    </source>
</reference>
<keyword evidence="14" id="KW-1185">Reference proteome</keyword>
<dbReference type="PROSITE" id="PS50088">
    <property type="entry name" value="ANK_REPEAT"/>
    <property type="match status" value="2"/>
</dbReference>
<dbReference type="GO" id="GO:0005929">
    <property type="term" value="C:cilium"/>
    <property type="evidence" value="ECO:0007669"/>
    <property type="project" value="UniProtKB-SubCell"/>
</dbReference>
<feature type="domain" description="MYND-type" evidence="11">
    <location>
        <begin position="256"/>
        <end position="293"/>
    </location>
</feature>
<evidence type="ECO:0000256" key="1">
    <source>
        <dbReference type="ARBA" id="ARBA00004138"/>
    </source>
</evidence>
<evidence type="ECO:0000313" key="14">
    <source>
        <dbReference type="Proteomes" id="UP000009046"/>
    </source>
</evidence>
<dbReference type="OMA" id="EFPFREC"/>
<sequence length="331" mass="36682">MDVQKDVIDKILKNDLNSVKNLLSSHNIKPDTYDEHGMTLLQHAAYKGSKEMVQFLLDQGADVNSTKHDYSYTTLHFAALSGSTEVCQLLLEHGAKTHATNSVGRTPSQMAAFVGNHACVTIINNFVPKSDIDYYTVPSGFEVEPKLPALASGPLHKFVMEFFYLSKIIEKIINSKKYVGAAELLIKKILQSTNGAYLEQFLKEIVASFHNRECTTYRQMVRGLNSKDNSGYGALTVITSVINGQRGFIDSDVDSCATCGEEKRSKKCSRCKSVQYCDKDCQKYHWFVHKKVCGNPSTGENKVKTNENSKQSAIQEATAALASEINNLKAS</sequence>
<dbReference type="KEGG" id="phu:Phum_PHUM000570"/>
<dbReference type="SUPFAM" id="SSF48403">
    <property type="entry name" value="Ankyrin repeat"/>
    <property type="match status" value="1"/>
</dbReference>
<dbReference type="PROSITE" id="PS50865">
    <property type="entry name" value="ZF_MYND_2"/>
    <property type="match status" value="1"/>
</dbReference>
<evidence type="ECO:0000256" key="7">
    <source>
        <dbReference type="ARBA" id="ARBA00023069"/>
    </source>
</evidence>
<evidence type="ECO:0000256" key="5">
    <source>
        <dbReference type="ARBA" id="ARBA00022833"/>
    </source>
</evidence>
<reference evidence="13" key="3">
    <citation type="submission" date="2021-02" db="UniProtKB">
        <authorList>
            <consortium name="EnsemblMetazoa"/>
        </authorList>
    </citation>
    <scope>IDENTIFICATION</scope>
    <source>
        <strain evidence="13">USDA</strain>
    </source>
</reference>
<dbReference type="SMART" id="SM00248">
    <property type="entry name" value="ANK"/>
    <property type="match status" value="3"/>
</dbReference>
<dbReference type="GeneID" id="8233301"/>
<dbReference type="AlphaFoldDB" id="E0V8W9"/>
<protein>
    <submittedName>
        <fullName evidence="12 13">Ankyrin repeat and mynd domain-containing protein, putative</fullName>
    </submittedName>
</protein>
<dbReference type="GO" id="GO:0008270">
    <property type="term" value="F:zinc ion binding"/>
    <property type="evidence" value="ECO:0007669"/>
    <property type="project" value="UniProtKB-KW"/>
</dbReference>
<dbReference type="RefSeq" id="XP_002422563.1">
    <property type="nucleotide sequence ID" value="XM_002422518.1"/>
</dbReference>
<reference evidence="12" key="1">
    <citation type="submission" date="2007-04" db="EMBL/GenBank/DDBJ databases">
        <title>Annotation of Pediculus humanus corporis strain USDA.</title>
        <authorList>
            <person name="Kirkness E."/>
            <person name="Hannick L."/>
            <person name="Hass B."/>
            <person name="Bruggner R."/>
            <person name="Lawson D."/>
            <person name="Bidwell S."/>
            <person name="Joardar V."/>
            <person name="Caler E."/>
            <person name="Walenz B."/>
            <person name="Inman J."/>
            <person name="Schobel S."/>
            <person name="Galinsky K."/>
            <person name="Amedeo P."/>
            <person name="Strausberg R."/>
        </authorList>
    </citation>
    <scope>NUCLEOTIDE SEQUENCE</scope>
    <source>
        <strain evidence="12">USDA</strain>
    </source>
</reference>
<evidence type="ECO:0000256" key="10">
    <source>
        <dbReference type="PROSITE-ProRule" id="PRU00134"/>
    </source>
</evidence>
<dbReference type="InterPro" id="IPR052452">
    <property type="entry name" value="Ankyrin-MYND_dom_contain_2"/>
</dbReference>
<dbReference type="FunCoup" id="E0V8W9">
    <property type="interactions" value="285"/>
</dbReference>
<dbReference type="PANTHER" id="PTHR24150">
    <property type="entry name" value="ANKYRIN REPEAT AND MYND DOMAIN-CONTAINING PROTEIN 2"/>
    <property type="match status" value="1"/>
</dbReference>
<keyword evidence="4 10" id="KW-0863">Zinc-finger</keyword>
<name>E0V8W9_PEDHC</name>
<dbReference type="SUPFAM" id="SSF144232">
    <property type="entry name" value="HIT/MYND zinc finger-like"/>
    <property type="match status" value="1"/>
</dbReference>
<dbReference type="PANTHER" id="PTHR24150:SF8">
    <property type="entry name" value="ANKYRIN REPEAT AND MYND DOMAIN-CONTAINING PROTEIN 2"/>
    <property type="match status" value="1"/>
</dbReference>
<dbReference type="InterPro" id="IPR002110">
    <property type="entry name" value="Ankyrin_rpt"/>
</dbReference>
<keyword evidence="8" id="KW-0966">Cell projection</keyword>
<dbReference type="CTD" id="8233301"/>
<dbReference type="Gene3D" id="6.10.140.2220">
    <property type="match status" value="1"/>
</dbReference>